<proteinExistence type="predicted"/>
<dbReference type="EMBL" id="LIUT01000001">
    <property type="protein sequence ID" value="KOR88872.1"/>
    <property type="molecule type" value="Genomic_DNA"/>
</dbReference>
<evidence type="ECO:0000313" key="2">
    <source>
        <dbReference type="EMBL" id="KOR88872.1"/>
    </source>
</evidence>
<gene>
    <name evidence="2" type="ORF">AM231_06655</name>
</gene>
<evidence type="ECO:0000313" key="3">
    <source>
        <dbReference type="Proteomes" id="UP000036932"/>
    </source>
</evidence>
<dbReference type="Pfam" id="PF13524">
    <property type="entry name" value="Glyco_trans_1_2"/>
    <property type="match status" value="1"/>
</dbReference>
<dbReference type="InterPro" id="IPR055259">
    <property type="entry name" value="YkvP/CgeB_Glyco_trans-like"/>
</dbReference>
<dbReference type="Proteomes" id="UP000036932">
    <property type="component" value="Unassembled WGS sequence"/>
</dbReference>
<dbReference type="AlphaFoldDB" id="A0A0M1P3B2"/>
<protein>
    <recommendedName>
        <fullName evidence="1">Spore protein YkvP/CgeB glycosyl transferase-like domain-containing protein</fullName>
    </recommendedName>
</protein>
<dbReference type="PATRIC" id="fig|1705565.3.peg.3238"/>
<comment type="caution">
    <text evidence="2">The sequence shown here is derived from an EMBL/GenBank/DDBJ whole genome shotgun (WGS) entry which is preliminary data.</text>
</comment>
<dbReference type="SUPFAM" id="SSF53756">
    <property type="entry name" value="UDP-Glycosyltransferase/glycogen phosphorylase"/>
    <property type="match status" value="1"/>
</dbReference>
<keyword evidence="3" id="KW-1185">Reference proteome</keyword>
<accession>A0A0M1P3B2</accession>
<sequence>MKEHKRKKRKIIGSTYPVIRLHPSSQQYISKVIYKAVKNIHPVKQNNDIESHFHHILNYKSMRVLIVTPLEDDPHWRIHQMITEKFRMLVQEVHVIKAYPDYLEALSQFHPDMLLFVGNAFEISLEDMHMIQQLSSKTAIWLTDQGGTSEDIKRVAAMFDYVFTQNAAYIPFYQFESGIKHISHLPFAADSYEYYPKPVEEDYKANLLILGDADPRYDDFINKLDHLINGKRIFVLGKGWEPYGHVIQLSANANLLNYMNGAEIIINWNEPIRYMFECAACGGFQITKDHPSVYSFMKPGEDIVVFHSTDDLLDILIYYFAQVDQKRSIATNALQGSLYRFSFLQMVSQLVYTVRAH</sequence>
<reference evidence="3" key="1">
    <citation type="submission" date="2015-08" db="EMBL/GenBank/DDBJ databases">
        <title>Genome sequencing project for genomic taxonomy and phylogenomics of Bacillus-like bacteria.</title>
        <authorList>
            <person name="Liu B."/>
            <person name="Wang J."/>
            <person name="Zhu Y."/>
            <person name="Liu G."/>
            <person name="Chen Q."/>
            <person name="Chen Z."/>
            <person name="Lan J."/>
            <person name="Che J."/>
            <person name="Ge C."/>
            <person name="Shi H."/>
            <person name="Pan Z."/>
            <person name="Liu X."/>
        </authorList>
    </citation>
    <scope>NUCLEOTIDE SEQUENCE [LARGE SCALE GENOMIC DNA]</scope>
    <source>
        <strain evidence="3">FJAT-22460</strain>
    </source>
</reference>
<organism evidence="2 3">
    <name type="scientific">Paenibacillus solani</name>
    <dbReference type="NCBI Taxonomy" id="1705565"/>
    <lineage>
        <taxon>Bacteria</taxon>
        <taxon>Bacillati</taxon>
        <taxon>Bacillota</taxon>
        <taxon>Bacilli</taxon>
        <taxon>Bacillales</taxon>
        <taxon>Paenibacillaceae</taxon>
        <taxon>Paenibacillus</taxon>
    </lineage>
</organism>
<evidence type="ECO:0000259" key="1">
    <source>
        <dbReference type="Pfam" id="PF13524"/>
    </source>
</evidence>
<name>A0A0M1P3B2_9BACL</name>
<dbReference type="RefSeq" id="WP_054401783.1">
    <property type="nucleotide sequence ID" value="NZ_LIUT01000001.1"/>
</dbReference>
<feature type="domain" description="Spore protein YkvP/CgeB glycosyl transferase-like" evidence="1">
    <location>
        <begin position="220"/>
        <end position="346"/>
    </location>
</feature>